<reference evidence="2" key="1">
    <citation type="journal article" date="2019" name="Int. J. Syst. Evol. Microbiol.">
        <title>The Global Catalogue of Microorganisms (GCM) 10K type strain sequencing project: providing services to taxonomists for standard genome sequencing and annotation.</title>
        <authorList>
            <consortium name="The Broad Institute Genomics Platform"/>
            <consortium name="The Broad Institute Genome Sequencing Center for Infectious Disease"/>
            <person name="Wu L."/>
            <person name="Ma J."/>
        </authorList>
    </citation>
    <scope>NUCLEOTIDE SEQUENCE [LARGE SCALE GENOMIC DNA]</scope>
    <source>
        <strain evidence="2">R28</strain>
    </source>
</reference>
<dbReference type="Pfam" id="PF08863">
    <property type="entry name" value="YolD"/>
    <property type="match status" value="1"/>
</dbReference>
<keyword evidence="2" id="KW-1185">Reference proteome</keyword>
<gene>
    <name evidence="1" type="ORF">ACFSJF_16150</name>
</gene>
<dbReference type="RefSeq" id="WP_377557265.1">
    <property type="nucleotide sequence ID" value="NZ_JBHUHQ010000021.1"/>
</dbReference>
<sequence>MVHDRGSIKWTSLMLPEHVKILKDMEKEDRKIIRPILDEQEVEMINQRLVDACIHEEEVRLAIFEDGYINHYNGKIKINKEQHQVHLNNQVFHFVNIINVEKLS</sequence>
<dbReference type="Proteomes" id="UP001597383">
    <property type="component" value="Unassembled WGS sequence"/>
</dbReference>
<accession>A0ABW4W386</accession>
<dbReference type="EMBL" id="JBHUHQ010000021">
    <property type="protein sequence ID" value="MFD2045809.1"/>
    <property type="molecule type" value="Genomic_DNA"/>
</dbReference>
<dbReference type="PANTHER" id="PTHR40051:SF1">
    <property type="entry name" value="YOLD-LIKE FAMILY PROTEIN"/>
    <property type="match status" value="1"/>
</dbReference>
<comment type="caution">
    <text evidence="1">The sequence shown here is derived from an EMBL/GenBank/DDBJ whole genome shotgun (WGS) entry which is preliminary data.</text>
</comment>
<proteinExistence type="predicted"/>
<dbReference type="PANTHER" id="PTHR40051">
    <property type="entry name" value="IG HYPOTHETICAL 15966"/>
    <property type="match status" value="1"/>
</dbReference>
<evidence type="ECO:0000313" key="1">
    <source>
        <dbReference type="EMBL" id="MFD2045809.1"/>
    </source>
</evidence>
<evidence type="ECO:0000313" key="2">
    <source>
        <dbReference type="Proteomes" id="UP001597383"/>
    </source>
</evidence>
<name>A0ABW4W386_9BACI</name>
<organism evidence="1 2">
    <name type="scientific">Ornithinibacillus salinisoli</name>
    <dbReference type="NCBI Taxonomy" id="1848459"/>
    <lineage>
        <taxon>Bacteria</taxon>
        <taxon>Bacillati</taxon>
        <taxon>Bacillota</taxon>
        <taxon>Bacilli</taxon>
        <taxon>Bacillales</taxon>
        <taxon>Bacillaceae</taxon>
        <taxon>Ornithinibacillus</taxon>
    </lineage>
</organism>
<protein>
    <submittedName>
        <fullName evidence="1">YolD-like family protein</fullName>
    </submittedName>
</protein>
<dbReference type="InterPro" id="IPR014962">
    <property type="entry name" value="YolD"/>
</dbReference>